<sequence length="214" mass="22819">MRTLWLRGVAADEVCGVRARSVQIGVLSAIVLMQALLIGLDARRVLQAFRHAAACFSLAESLQEWLSLGPAGLASWVAGMLPFAIALALGAAAVWGVRAVSGTAVDRSGLGRAAAVLLLAQSLLLALWFWLLPAPAPIGDWENDGLAYAVLLLLTAAGWVFCNAMLLWWAVSGELARTDPRELQRAYALARAHARARARREALRAQPPSPPPEA</sequence>
<feature type="transmembrane region" description="Helical" evidence="1">
    <location>
        <begin position="146"/>
        <end position="171"/>
    </location>
</feature>
<evidence type="ECO:0000256" key="1">
    <source>
        <dbReference type="SAM" id="Phobius"/>
    </source>
</evidence>
<keyword evidence="1" id="KW-0812">Transmembrane</keyword>
<protein>
    <recommendedName>
        <fullName evidence="4">Transmembrane protein</fullName>
    </recommendedName>
</protein>
<keyword evidence="1" id="KW-0472">Membrane</keyword>
<dbReference type="EMBL" id="JANFQO010000025">
    <property type="protein sequence ID" value="MCQ4167129.1"/>
    <property type="molecule type" value="Genomic_DNA"/>
</dbReference>
<evidence type="ECO:0008006" key="4">
    <source>
        <dbReference type="Google" id="ProtNLM"/>
    </source>
</evidence>
<keyword evidence="3" id="KW-1185">Reference proteome</keyword>
<gene>
    <name evidence="2" type="ORF">NM961_20630</name>
</gene>
<accession>A0ABT1QXV7</accession>
<feature type="transmembrane region" description="Helical" evidence="1">
    <location>
        <begin position="109"/>
        <end position="131"/>
    </location>
</feature>
<organism evidence="2 3">
    <name type="scientific">Tahibacter harae</name>
    <dbReference type="NCBI Taxonomy" id="2963937"/>
    <lineage>
        <taxon>Bacteria</taxon>
        <taxon>Pseudomonadati</taxon>
        <taxon>Pseudomonadota</taxon>
        <taxon>Gammaproteobacteria</taxon>
        <taxon>Lysobacterales</taxon>
        <taxon>Rhodanobacteraceae</taxon>
        <taxon>Tahibacter</taxon>
    </lineage>
</organism>
<evidence type="ECO:0000313" key="3">
    <source>
        <dbReference type="Proteomes" id="UP001165498"/>
    </source>
</evidence>
<feature type="transmembrane region" description="Helical" evidence="1">
    <location>
        <begin position="73"/>
        <end position="97"/>
    </location>
</feature>
<dbReference type="RefSeq" id="WP_255916317.1">
    <property type="nucleotide sequence ID" value="NZ_JANFQO010000025.1"/>
</dbReference>
<keyword evidence="1" id="KW-1133">Transmembrane helix</keyword>
<reference evidence="2" key="1">
    <citation type="submission" date="2022-07" db="EMBL/GenBank/DDBJ databases">
        <title>Tahibacter sp., a new gammaproteobacterium isolated from the silt sample collected at pig farm.</title>
        <authorList>
            <person name="Chen H."/>
        </authorList>
    </citation>
    <scope>NUCLEOTIDE SEQUENCE</scope>
    <source>
        <strain evidence="2">P2K</strain>
    </source>
</reference>
<dbReference type="Proteomes" id="UP001165498">
    <property type="component" value="Unassembled WGS sequence"/>
</dbReference>
<comment type="caution">
    <text evidence="2">The sequence shown here is derived from an EMBL/GenBank/DDBJ whole genome shotgun (WGS) entry which is preliminary data.</text>
</comment>
<feature type="transmembrane region" description="Helical" evidence="1">
    <location>
        <begin position="21"/>
        <end position="40"/>
    </location>
</feature>
<proteinExistence type="predicted"/>
<name>A0ABT1QXV7_9GAMM</name>
<evidence type="ECO:0000313" key="2">
    <source>
        <dbReference type="EMBL" id="MCQ4167129.1"/>
    </source>
</evidence>